<dbReference type="EMBL" id="AP018203">
    <property type="protein sequence ID" value="BAY58663.1"/>
    <property type="molecule type" value="Genomic_DNA"/>
</dbReference>
<name>A0A1Z4JPT2_LEPBY</name>
<reference evidence="1 2" key="1">
    <citation type="submission" date="2017-06" db="EMBL/GenBank/DDBJ databases">
        <title>Genome sequencing of cyanobaciteial culture collection at National Institute for Environmental Studies (NIES).</title>
        <authorList>
            <person name="Hirose Y."/>
            <person name="Shimura Y."/>
            <person name="Fujisawa T."/>
            <person name="Nakamura Y."/>
            <person name="Kawachi M."/>
        </authorList>
    </citation>
    <scope>NUCLEOTIDE SEQUENCE [LARGE SCALE GENOMIC DNA]</scope>
    <source>
        <strain evidence="1 2">NIES-2135</strain>
    </source>
</reference>
<gene>
    <name evidence="1" type="ORF">NIES2135_55360</name>
</gene>
<dbReference type="InterPro" id="IPR021398">
    <property type="entry name" value="DUF3037"/>
</dbReference>
<evidence type="ECO:0008006" key="3">
    <source>
        <dbReference type="Google" id="ProtNLM"/>
    </source>
</evidence>
<evidence type="ECO:0000313" key="1">
    <source>
        <dbReference type="EMBL" id="BAY58663.1"/>
    </source>
</evidence>
<proteinExistence type="predicted"/>
<dbReference type="AlphaFoldDB" id="A0A1Z4JPT2"/>
<protein>
    <recommendedName>
        <fullName evidence="3">DUF3037 domain-containing protein</fullName>
    </recommendedName>
</protein>
<accession>A0A1Z4JPT2</accession>
<keyword evidence="2" id="KW-1185">Reference proteome</keyword>
<dbReference type="Proteomes" id="UP000217895">
    <property type="component" value="Chromosome"/>
</dbReference>
<dbReference type="Pfam" id="PF11236">
    <property type="entry name" value="DUF3037"/>
    <property type="match status" value="1"/>
</dbReference>
<organism evidence="1 2">
    <name type="scientific">Leptolyngbya boryana NIES-2135</name>
    <dbReference type="NCBI Taxonomy" id="1973484"/>
    <lineage>
        <taxon>Bacteria</taxon>
        <taxon>Bacillati</taxon>
        <taxon>Cyanobacteriota</taxon>
        <taxon>Cyanophyceae</taxon>
        <taxon>Leptolyngbyales</taxon>
        <taxon>Leptolyngbyaceae</taxon>
        <taxon>Leptolyngbya group</taxon>
        <taxon>Leptolyngbya</taxon>
    </lineage>
</organism>
<sequence>MPSHFTYDYAIIRVVPKVEREEFINVGVIVSCGVKRFLDARIELDESRLLVLDPTLDIEMIRDHLAVIPKICQGGEQAGAIGQLPHRERFHWLVAPRSTIIQTSKVHTGLCQDLQAVLEHLMNRMVRKNAHVETVHS</sequence>
<evidence type="ECO:0000313" key="2">
    <source>
        <dbReference type="Proteomes" id="UP000217895"/>
    </source>
</evidence>